<evidence type="ECO:0000313" key="2">
    <source>
        <dbReference type="EMBL" id="PIO58452.1"/>
    </source>
</evidence>
<keyword evidence="3" id="KW-1185">Reference proteome</keyword>
<dbReference type="EMBL" id="KZ361109">
    <property type="protein sequence ID" value="PIO58452.1"/>
    <property type="molecule type" value="Genomic_DNA"/>
</dbReference>
<keyword evidence="1" id="KW-1133">Transmembrane helix</keyword>
<keyword evidence="1" id="KW-0812">Transmembrane</keyword>
<gene>
    <name evidence="2" type="ORF">TELCIR_20113</name>
</gene>
<name>A0A2G9TLU7_TELCI</name>
<protein>
    <submittedName>
        <fullName evidence="2">Uncharacterized protein</fullName>
    </submittedName>
</protein>
<sequence>LCFQIGVVSFLIYLNTIDLISNLDGVIVFGIICALAVVHITIDQSQGIPAPLEERISSFGKDKPIRYQTAENMRAARLLNKLMVLYVCFFVAENLYYYVIMFVLHYDDVIIQEILLSIFTIIMVAEVGKVARLSY</sequence>
<dbReference type="AlphaFoldDB" id="A0A2G9TLU7"/>
<evidence type="ECO:0000313" key="3">
    <source>
        <dbReference type="Proteomes" id="UP000230423"/>
    </source>
</evidence>
<organism evidence="2 3">
    <name type="scientific">Teladorsagia circumcincta</name>
    <name type="common">Brown stomach worm</name>
    <name type="synonym">Ostertagia circumcincta</name>
    <dbReference type="NCBI Taxonomy" id="45464"/>
    <lineage>
        <taxon>Eukaryota</taxon>
        <taxon>Metazoa</taxon>
        <taxon>Ecdysozoa</taxon>
        <taxon>Nematoda</taxon>
        <taxon>Chromadorea</taxon>
        <taxon>Rhabditida</taxon>
        <taxon>Rhabditina</taxon>
        <taxon>Rhabditomorpha</taxon>
        <taxon>Strongyloidea</taxon>
        <taxon>Trichostrongylidae</taxon>
        <taxon>Teladorsagia</taxon>
    </lineage>
</organism>
<feature type="transmembrane region" description="Helical" evidence="1">
    <location>
        <begin position="110"/>
        <end position="128"/>
    </location>
</feature>
<accession>A0A2G9TLU7</accession>
<feature type="non-terminal residue" evidence="2">
    <location>
        <position position="1"/>
    </location>
</feature>
<dbReference type="OrthoDB" id="5854169at2759"/>
<dbReference type="Proteomes" id="UP000230423">
    <property type="component" value="Unassembled WGS sequence"/>
</dbReference>
<feature type="transmembrane region" description="Helical" evidence="1">
    <location>
        <begin position="19"/>
        <end position="42"/>
    </location>
</feature>
<evidence type="ECO:0000256" key="1">
    <source>
        <dbReference type="SAM" id="Phobius"/>
    </source>
</evidence>
<reference evidence="2 3" key="1">
    <citation type="submission" date="2015-09" db="EMBL/GenBank/DDBJ databases">
        <title>Draft genome of the parasitic nematode Teladorsagia circumcincta isolate WARC Sus (inbred).</title>
        <authorList>
            <person name="Mitreva M."/>
        </authorList>
    </citation>
    <scope>NUCLEOTIDE SEQUENCE [LARGE SCALE GENOMIC DNA]</scope>
    <source>
        <strain evidence="2 3">S</strain>
    </source>
</reference>
<feature type="transmembrane region" description="Helical" evidence="1">
    <location>
        <begin position="83"/>
        <end position="104"/>
    </location>
</feature>
<keyword evidence="1" id="KW-0472">Membrane</keyword>
<proteinExistence type="predicted"/>